<dbReference type="InterPro" id="IPR011598">
    <property type="entry name" value="bHLH_dom"/>
</dbReference>
<comment type="subcellular location">
    <subcellularLocation>
        <location evidence="1">Nucleus</location>
    </subcellularLocation>
</comment>
<feature type="domain" description="BHLH" evidence="7">
    <location>
        <begin position="190"/>
        <end position="240"/>
    </location>
</feature>
<evidence type="ECO:0000256" key="3">
    <source>
        <dbReference type="ARBA" id="ARBA00023163"/>
    </source>
</evidence>
<dbReference type="RefSeq" id="XP_060675115.1">
    <property type="nucleotide sequence ID" value="XM_060819132.1"/>
</dbReference>
<dbReference type="PANTHER" id="PTHR12565">
    <property type="entry name" value="STEROL REGULATORY ELEMENT-BINDING PROTEIN"/>
    <property type="match status" value="1"/>
</dbReference>
<feature type="coiled-coil region" evidence="5">
    <location>
        <begin position="127"/>
        <end position="160"/>
    </location>
</feature>
<dbReference type="InterPro" id="IPR024097">
    <property type="entry name" value="bHLH_ZIP_TF"/>
</dbReference>
<dbReference type="InterPro" id="IPR036638">
    <property type="entry name" value="HLH_DNA-bd_sf"/>
</dbReference>
<dbReference type="SMART" id="SM00353">
    <property type="entry name" value="HLH"/>
    <property type="match status" value="1"/>
</dbReference>
<dbReference type="RefSeq" id="XP_060675116.1">
    <property type="nucleotide sequence ID" value="XM_060819133.1"/>
</dbReference>
<evidence type="ECO:0000259" key="7">
    <source>
        <dbReference type="PROSITE" id="PS50888"/>
    </source>
</evidence>
<dbReference type="Gene3D" id="4.10.280.10">
    <property type="entry name" value="Helix-loop-helix DNA-binding domain"/>
    <property type="match status" value="1"/>
</dbReference>
<evidence type="ECO:0000313" key="9">
    <source>
        <dbReference type="RefSeq" id="XP_060675115.1"/>
    </source>
</evidence>
<evidence type="ECO:0000313" key="8">
    <source>
        <dbReference type="Proteomes" id="UP001652623"/>
    </source>
</evidence>
<evidence type="ECO:0000313" key="10">
    <source>
        <dbReference type="RefSeq" id="XP_060675116.1"/>
    </source>
</evidence>
<keyword evidence="5" id="KW-0175">Coiled coil</keyword>
<evidence type="ECO:0000256" key="2">
    <source>
        <dbReference type="ARBA" id="ARBA00023015"/>
    </source>
</evidence>
<name>A0ABM4AEF7_ZIZJJ</name>
<dbReference type="SUPFAM" id="SSF47459">
    <property type="entry name" value="HLH, helix-loop-helix DNA-binding domain"/>
    <property type="match status" value="1"/>
</dbReference>
<evidence type="ECO:0000256" key="4">
    <source>
        <dbReference type="ARBA" id="ARBA00023242"/>
    </source>
</evidence>
<keyword evidence="3" id="KW-0804">Transcription</keyword>
<feature type="region of interest" description="Disordered" evidence="6">
    <location>
        <begin position="170"/>
        <end position="199"/>
    </location>
</feature>
<gene>
    <name evidence="9 10" type="primary">LOC107405633</name>
</gene>
<dbReference type="PANTHER" id="PTHR12565:SF458">
    <property type="entry name" value="TRANSCRIPTION FACTOR BHLH49"/>
    <property type="match status" value="1"/>
</dbReference>
<dbReference type="PROSITE" id="PS50888">
    <property type="entry name" value="BHLH"/>
    <property type="match status" value="1"/>
</dbReference>
<evidence type="ECO:0000256" key="6">
    <source>
        <dbReference type="SAM" id="MobiDB-lite"/>
    </source>
</evidence>
<protein>
    <submittedName>
        <fullName evidence="9 10">Transcription factor bHLH63</fullName>
    </submittedName>
</protein>
<keyword evidence="4" id="KW-0539">Nucleus</keyword>
<accession>A0ABM4AEF7</accession>
<organism evidence="8 10">
    <name type="scientific">Ziziphus jujuba</name>
    <name type="common">Chinese jujube</name>
    <name type="synonym">Ziziphus sativa</name>
    <dbReference type="NCBI Taxonomy" id="326968"/>
    <lineage>
        <taxon>Eukaryota</taxon>
        <taxon>Viridiplantae</taxon>
        <taxon>Streptophyta</taxon>
        <taxon>Embryophyta</taxon>
        <taxon>Tracheophyta</taxon>
        <taxon>Spermatophyta</taxon>
        <taxon>Magnoliopsida</taxon>
        <taxon>eudicotyledons</taxon>
        <taxon>Gunneridae</taxon>
        <taxon>Pentapetalae</taxon>
        <taxon>rosids</taxon>
        <taxon>fabids</taxon>
        <taxon>Rosales</taxon>
        <taxon>Rhamnaceae</taxon>
        <taxon>Paliureae</taxon>
        <taxon>Ziziphus</taxon>
    </lineage>
</organism>
<keyword evidence="2" id="KW-0805">Transcription regulation</keyword>
<evidence type="ECO:0000256" key="5">
    <source>
        <dbReference type="SAM" id="Coils"/>
    </source>
</evidence>
<evidence type="ECO:0000256" key="1">
    <source>
        <dbReference type="ARBA" id="ARBA00004123"/>
    </source>
</evidence>
<dbReference type="Proteomes" id="UP001652623">
    <property type="component" value="Chromosome 7"/>
</dbReference>
<dbReference type="GeneID" id="107405633"/>
<keyword evidence="8" id="KW-1185">Reference proteome</keyword>
<dbReference type="Pfam" id="PF00010">
    <property type="entry name" value="HLH"/>
    <property type="match status" value="1"/>
</dbReference>
<reference evidence="9 10" key="1">
    <citation type="submission" date="2025-05" db="UniProtKB">
        <authorList>
            <consortium name="RefSeq"/>
        </authorList>
    </citation>
    <scope>IDENTIFICATION</scope>
    <source>
        <tissue evidence="9 10">Seedling</tissue>
    </source>
</reference>
<sequence>MDGGDEYYHQTKVVVSSEDVGIDHDHQMALWSSSSGATNDSLTMLGTIWDLHGMYLPPPPPPPLPPSMASYSRLIDQQTSNFFDQKVTKQPCLFTEMGRIRLQSGFDNIAPLQNQQNYSSHERPPNCDAYQLIKQKAKCEEEEEEEEENEEKQKADHTITIGTSRCGEVMGKQGKREALKEGQGRSKAGQSMSSHSLAERVRREKINERMKFLQDLVPGCDKITGKALMLDEIINYVQSLQRQVEFLSMKLAAVQPEMKPDMQRF</sequence>
<proteinExistence type="predicted"/>
<feature type="compositionally biased region" description="Basic and acidic residues" evidence="6">
    <location>
        <begin position="174"/>
        <end position="184"/>
    </location>
</feature>